<keyword evidence="4" id="KW-1003">Cell membrane</keyword>
<evidence type="ECO:0000256" key="5">
    <source>
        <dbReference type="ARBA" id="ARBA00022692"/>
    </source>
</evidence>
<evidence type="ECO:0000256" key="1">
    <source>
        <dbReference type="ARBA" id="ARBA00004651"/>
    </source>
</evidence>
<dbReference type="Pfam" id="PF01594">
    <property type="entry name" value="AI-2E_transport"/>
    <property type="match status" value="1"/>
</dbReference>
<name>U3GU50_9CORY</name>
<dbReference type="PANTHER" id="PTHR21716:SF53">
    <property type="entry name" value="PERMEASE PERM-RELATED"/>
    <property type="match status" value="1"/>
</dbReference>
<feature type="transmembrane region" description="Helical" evidence="8">
    <location>
        <begin position="37"/>
        <end position="58"/>
    </location>
</feature>
<accession>U3GU50</accession>
<evidence type="ECO:0000256" key="2">
    <source>
        <dbReference type="ARBA" id="ARBA00009773"/>
    </source>
</evidence>
<feature type="transmembrane region" description="Helical" evidence="8">
    <location>
        <begin position="248"/>
        <end position="271"/>
    </location>
</feature>
<dbReference type="EMBL" id="CP006365">
    <property type="protein sequence ID" value="AGU14854.1"/>
    <property type="molecule type" value="Genomic_DNA"/>
</dbReference>
<dbReference type="AlphaFoldDB" id="U3GU50"/>
<comment type="similarity">
    <text evidence="2">Belongs to the autoinducer-2 exporter (AI-2E) (TC 2.A.86) family.</text>
</comment>
<proteinExistence type="inferred from homology"/>
<evidence type="ECO:0000256" key="8">
    <source>
        <dbReference type="SAM" id="Phobius"/>
    </source>
</evidence>
<feature type="transmembrane region" description="Helical" evidence="8">
    <location>
        <begin position="64"/>
        <end position="81"/>
    </location>
</feature>
<comment type="subcellular location">
    <subcellularLocation>
        <location evidence="1">Cell membrane</location>
        <topology evidence="1">Multi-pass membrane protein</topology>
    </subcellularLocation>
</comment>
<keyword evidence="10" id="KW-1185">Reference proteome</keyword>
<evidence type="ECO:0000256" key="6">
    <source>
        <dbReference type="ARBA" id="ARBA00022989"/>
    </source>
</evidence>
<evidence type="ECO:0000313" key="10">
    <source>
        <dbReference type="Proteomes" id="UP000016943"/>
    </source>
</evidence>
<evidence type="ECO:0000256" key="4">
    <source>
        <dbReference type="ARBA" id="ARBA00022475"/>
    </source>
</evidence>
<evidence type="ECO:0000256" key="7">
    <source>
        <dbReference type="ARBA" id="ARBA00023136"/>
    </source>
</evidence>
<reference evidence="9 10" key="1">
    <citation type="journal article" date="2013" name="Genome Announc.">
        <title>Whole-Genome Sequence of the Clinical Strain Corynebacterium argentoratense DSM 44202, Isolated from a Human Throat Specimen.</title>
        <authorList>
            <person name="Bomholt C."/>
            <person name="Glaub A."/>
            <person name="Gravermann K."/>
            <person name="Albersmeier A."/>
            <person name="Brinkrolf K."/>
            <person name="Ruckert C."/>
            <person name="Tauch A."/>
        </authorList>
    </citation>
    <scope>NUCLEOTIDE SEQUENCE [LARGE SCALE GENOMIC DNA]</scope>
    <source>
        <strain evidence="9">DSM 44202</strain>
    </source>
</reference>
<dbReference type="Proteomes" id="UP000016943">
    <property type="component" value="Chromosome"/>
</dbReference>
<evidence type="ECO:0000256" key="3">
    <source>
        <dbReference type="ARBA" id="ARBA00022448"/>
    </source>
</evidence>
<feature type="transmembrane region" description="Helical" evidence="8">
    <location>
        <begin position="93"/>
        <end position="115"/>
    </location>
</feature>
<feature type="transmembrane region" description="Helical" evidence="8">
    <location>
        <begin position="331"/>
        <end position="364"/>
    </location>
</feature>
<gene>
    <name evidence="9" type="ORF">CARG_03525</name>
</gene>
<keyword evidence="3" id="KW-0813">Transport</keyword>
<dbReference type="OrthoDB" id="9784366at2"/>
<dbReference type="InterPro" id="IPR002549">
    <property type="entry name" value="AI-2E-like"/>
</dbReference>
<dbReference type="HOGENOM" id="CLU_031275_3_0_11"/>
<evidence type="ECO:0000313" key="9">
    <source>
        <dbReference type="EMBL" id="AGU14854.1"/>
    </source>
</evidence>
<organism evidence="9 10">
    <name type="scientific">Corynebacterium argentoratense DSM 44202</name>
    <dbReference type="NCBI Taxonomy" id="1348662"/>
    <lineage>
        <taxon>Bacteria</taxon>
        <taxon>Bacillati</taxon>
        <taxon>Actinomycetota</taxon>
        <taxon>Actinomycetes</taxon>
        <taxon>Mycobacteriales</taxon>
        <taxon>Corynebacteriaceae</taxon>
        <taxon>Corynebacterium</taxon>
    </lineage>
</organism>
<dbReference type="eggNOG" id="COG0628">
    <property type="taxonomic scope" value="Bacteria"/>
</dbReference>
<keyword evidence="5 8" id="KW-0812">Transmembrane</keyword>
<keyword evidence="6 8" id="KW-1133">Transmembrane helix</keyword>
<dbReference type="PANTHER" id="PTHR21716">
    <property type="entry name" value="TRANSMEMBRANE PROTEIN"/>
    <property type="match status" value="1"/>
</dbReference>
<protein>
    <recommendedName>
        <fullName evidence="11">Permease</fullName>
    </recommendedName>
</protein>
<dbReference type="RefSeq" id="WP_020976006.1">
    <property type="nucleotide sequence ID" value="NC_022198.1"/>
</dbReference>
<evidence type="ECO:0008006" key="11">
    <source>
        <dbReference type="Google" id="ProtNLM"/>
    </source>
</evidence>
<dbReference type="GeneID" id="78249518"/>
<dbReference type="GO" id="GO:0005886">
    <property type="term" value="C:plasma membrane"/>
    <property type="evidence" value="ECO:0007669"/>
    <property type="project" value="UniProtKB-SubCell"/>
</dbReference>
<feature type="transmembrane region" description="Helical" evidence="8">
    <location>
        <begin position="278"/>
        <end position="311"/>
    </location>
</feature>
<sequence>MLSSTPHAVDELHDTDVASHAHPRDRTGVIIEGLKQLAWWSLRILVILAGTYVTWLLLGKFWRGILPVALAIIVTTVLWTPTQWLCRLKLPRAVAALITLLGSVGVVGAFFAFIAPSVAQQMPGLYFQGFEGIQRIELWLQGPPLNLHDEDLNNYFASGTAWLQNQSGTIAERLFAGLGKASSIVVNVGIVLVLTFFFLKDGDRFLPWLNSVVGRRAGGPLRELLARCWVTLSGFIRAQAIVSFVDAAFIGLALVIMGIPLALVLAMLTFFAGFVPIVGAFVAGALAVMVAFVAKGLTAAIVVLVIVVAVQQLEGNILSPLLQSRAMNLHPAVVLLSVTIGGSLFGILGAFFAVPVAAMVAVLLRFIGDMIDLKTGARTPEEVEFVSQREFFSELFPTTPARSEAACPKDE</sequence>
<dbReference type="GO" id="GO:0055085">
    <property type="term" value="P:transmembrane transport"/>
    <property type="evidence" value="ECO:0007669"/>
    <property type="project" value="TreeGrafter"/>
</dbReference>
<feature type="transmembrane region" description="Helical" evidence="8">
    <location>
        <begin position="181"/>
        <end position="199"/>
    </location>
</feature>
<dbReference type="PATRIC" id="fig|1348662.3.peg.691"/>
<dbReference type="KEGG" id="caz:CARG_03525"/>
<dbReference type="STRING" id="1348662.CARG_03525"/>
<keyword evidence="7 8" id="KW-0472">Membrane</keyword>